<dbReference type="Proteomes" id="UP000789366">
    <property type="component" value="Unassembled WGS sequence"/>
</dbReference>
<keyword evidence="2" id="KW-1185">Reference proteome</keyword>
<name>A0ACA9QPC9_9GLOM</name>
<comment type="caution">
    <text evidence="1">The sequence shown here is derived from an EMBL/GenBank/DDBJ whole genome shotgun (WGS) entry which is preliminary data.</text>
</comment>
<sequence length="72" mass="8253">VQKIENLFDDLGGLYSNENTTIDDKIDKIKRILSENNSLLDINSKIDQIMNNLNINFTSKNILDDKINDIIT</sequence>
<accession>A0ACA9QPC9</accession>
<dbReference type="EMBL" id="CAJVPW010048140">
    <property type="protein sequence ID" value="CAG8760796.1"/>
    <property type="molecule type" value="Genomic_DNA"/>
</dbReference>
<protein>
    <submittedName>
        <fullName evidence="1">16811_t:CDS:1</fullName>
    </submittedName>
</protein>
<evidence type="ECO:0000313" key="2">
    <source>
        <dbReference type="Proteomes" id="UP000789366"/>
    </source>
</evidence>
<feature type="non-terminal residue" evidence="1">
    <location>
        <position position="1"/>
    </location>
</feature>
<reference evidence="1" key="1">
    <citation type="submission" date="2021-06" db="EMBL/GenBank/DDBJ databases">
        <authorList>
            <person name="Kallberg Y."/>
            <person name="Tangrot J."/>
            <person name="Rosling A."/>
        </authorList>
    </citation>
    <scope>NUCLEOTIDE SEQUENCE</scope>
    <source>
        <strain evidence="1">28 12/20/2015</strain>
    </source>
</reference>
<proteinExistence type="predicted"/>
<feature type="non-terminal residue" evidence="1">
    <location>
        <position position="72"/>
    </location>
</feature>
<gene>
    <name evidence="1" type="ORF">SPELUC_LOCUS15125</name>
</gene>
<evidence type="ECO:0000313" key="1">
    <source>
        <dbReference type="EMBL" id="CAG8760796.1"/>
    </source>
</evidence>
<organism evidence="1 2">
    <name type="scientific">Cetraspora pellucida</name>
    <dbReference type="NCBI Taxonomy" id="1433469"/>
    <lineage>
        <taxon>Eukaryota</taxon>
        <taxon>Fungi</taxon>
        <taxon>Fungi incertae sedis</taxon>
        <taxon>Mucoromycota</taxon>
        <taxon>Glomeromycotina</taxon>
        <taxon>Glomeromycetes</taxon>
        <taxon>Diversisporales</taxon>
        <taxon>Gigasporaceae</taxon>
        <taxon>Cetraspora</taxon>
    </lineage>
</organism>